<gene>
    <name evidence="2" type="ORF">C8P66_112109</name>
</gene>
<evidence type="ECO:0000313" key="2">
    <source>
        <dbReference type="EMBL" id="PZW45092.1"/>
    </source>
</evidence>
<dbReference type="PANTHER" id="PTHR46637">
    <property type="entry name" value="TIS1421-TRANSPOSASE PROTEIN A"/>
    <property type="match status" value="1"/>
</dbReference>
<name>A0A2W7IGI3_9PROT</name>
<dbReference type="Proteomes" id="UP000249688">
    <property type="component" value="Unassembled WGS sequence"/>
</dbReference>
<dbReference type="AlphaFoldDB" id="A0A2W7IGI3"/>
<evidence type="ECO:0000313" key="3">
    <source>
        <dbReference type="Proteomes" id="UP000249688"/>
    </source>
</evidence>
<dbReference type="InterPro" id="IPR052909">
    <property type="entry name" value="Transposase_6_like"/>
</dbReference>
<dbReference type="Pfam" id="PF13340">
    <property type="entry name" value="DUF4096"/>
    <property type="match status" value="1"/>
</dbReference>
<keyword evidence="3" id="KW-1185">Reference proteome</keyword>
<proteinExistence type="predicted"/>
<dbReference type="PANTHER" id="PTHR46637:SF1">
    <property type="entry name" value="BLL5188 PROTEIN"/>
    <property type="match status" value="1"/>
</dbReference>
<dbReference type="EMBL" id="QKYU01000012">
    <property type="protein sequence ID" value="PZW45092.1"/>
    <property type="molecule type" value="Genomic_DNA"/>
</dbReference>
<dbReference type="InterPro" id="IPR025161">
    <property type="entry name" value="IS402-like_dom"/>
</dbReference>
<comment type="caution">
    <text evidence="2">The sequence shown here is derived from an EMBL/GenBank/DDBJ whole genome shotgun (WGS) entry which is preliminary data.</text>
</comment>
<dbReference type="OrthoDB" id="7263379at2"/>
<evidence type="ECO:0000259" key="1">
    <source>
        <dbReference type="Pfam" id="PF13340"/>
    </source>
</evidence>
<protein>
    <submittedName>
        <fullName evidence="2">Putative transposase of IS4/5 family DUF4096</fullName>
    </submittedName>
</protein>
<accession>A0A2W7IGI3</accession>
<organism evidence="2 3">
    <name type="scientific">Humitalea rosea</name>
    <dbReference type="NCBI Taxonomy" id="990373"/>
    <lineage>
        <taxon>Bacteria</taxon>
        <taxon>Pseudomonadati</taxon>
        <taxon>Pseudomonadota</taxon>
        <taxon>Alphaproteobacteria</taxon>
        <taxon>Acetobacterales</taxon>
        <taxon>Roseomonadaceae</taxon>
        <taxon>Humitalea</taxon>
    </lineage>
</organism>
<feature type="domain" description="Insertion element IS402-like" evidence="1">
    <location>
        <begin position="1"/>
        <end position="71"/>
    </location>
</feature>
<reference evidence="2 3" key="1">
    <citation type="submission" date="2018-06" db="EMBL/GenBank/DDBJ databases">
        <title>Genomic Encyclopedia of Archaeal and Bacterial Type Strains, Phase II (KMG-II): from individual species to whole genera.</title>
        <authorList>
            <person name="Goeker M."/>
        </authorList>
    </citation>
    <scope>NUCLEOTIDE SEQUENCE [LARGE SCALE GENOMIC DNA]</scope>
    <source>
        <strain evidence="2 3">DSM 24525</strain>
    </source>
</reference>
<dbReference type="RefSeq" id="WP_158537226.1">
    <property type="nucleotide sequence ID" value="NZ_QKYU01000012.1"/>
</dbReference>
<sequence>MTDLEWNALAPYILWHGAGRPVANLRARIDGMFWIAATGKPWKDLPKTHGTPDTVSRHFRRLTQRHLWQRLLHALADPKVPAALKSLEPWICRACHRAVRLAGMSLITTARRLGFFSALRGPSWMVPDLDLSETIRRVTDYWLDRVLRDRASVPRGIFALCGRLLATAGGRRYVPRCLWPA</sequence>